<sequence>MGPDAAQMIFNCRKFAEGTDILKQSTSPEELLRFKTLGKEFEHVPNEEQQLIALDTTSSEIGVTTIIGPPGCGKTMVDIRILWAHTRLGRRVMGAAPTNSARDSLVQGFIKQNSSRPVSEQVPDHKWVVFTGGQVSIEGALRLGFDQMKELNPEKELMERNSAYWAHLCDVYVGLKLLHRIAVWKSDVSYDSPHQGGDQLYTWANDFDNTKANLKYIQDPEQHGRSEKHIEALELTLQRCFLKEVSVCFCTISTSAHPLLLESGIWDGVIIDEAARETRAGMATIMGAFSGRIRHFTLSGDHWQGEGIVVSVELPHINAQHVFGEWLRSACVESLWLQYNSTPTPTFLKIKFAGPLEAFAGPQPPQLPMPSGPSGPSGPFAPPVPSGLAGLSDEEDYGLLSPSGPLDHDDTNMLSPTISNPEATDEGLSWQLPQGLTSGTARYLERSTKVGPLLRLEFGRPGNDVLSIILSNRFSGEAMWFRKMKDKSFLPKKAMYGQGTGRCLPAVNTQH</sequence>
<dbReference type="EMBL" id="NQIK02000005">
    <property type="protein sequence ID" value="KAF7570642.1"/>
    <property type="molecule type" value="Genomic_DNA"/>
</dbReference>
<dbReference type="Pfam" id="PF13086">
    <property type="entry name" value="AAA_11"/>
    <property type="match status" value="1"/>
</dbReference>
<protein>
    <submittedName>
        <fullName evidence="3">AAA-11 multi-domain protein</fullName>
    </submittedName>
</protein>
<proteinExistence type="predicted"/>
<evidence type="ECO:0000256" key="1">
    <source>
        <dbReference type="SAM" id="MobiDB-lite"/>
    </source>
</evidence>
<evidence type="ECO:0000259" key="2">
    <source>
        <dbReference type="Pfam" id="PF13086"/>
    </source>
</evidence>
<dbReference type="KEGG" id="ptrr:6344037"/>
<dbReference type="PANTHER" id="PTHR10887:SF495">
    <property type="entry name" value="HELICASE SENATAXIN ISOFORM X1-RELATED"/>
    <property type="match status" value="1"/>
</dbReference>
<feature type="domain" description="DNA2/NAM7 helicase helicase" evidence="2">
    <location>
        <begin position="48"/>
        <end position="304"/>
    </location>
</feature>
<gene>
    <name evidence="3" type="ORF">PtrM4_106440</name>
</gene>
<dbReference type="PANTHER" id="PTHR10887">
    <property type="entry name" value="DNA2/NAM7 HELICASE FAMILY"/>
    <property type="match status" value="1"/>
</dbReference>
<feature type="compositionally biased region" description="Polar residues" evidence="1">
    <location>
        <begin position="412"/>
        <end position="422"/>
    </location>
</feature>
<dbReference type="InterPro" id="IPR045055">
    <property type="entry name" value="DNA2/NAM7-like"/>
</dbReference>
<dbReference type="GO" id="GO:0004386">
    <property type="term" value="F:helicase activity"/>
    <property type="evidence" value="ECO:0007669"/>
    <property type="project" value="InterPro"/>
</dbReference>
<evidence type="ECO:0000313" key="4">
    <source>
        <dbReference type="Proteomes" id="UP000245464"/>
    </source>
</evidence>
<dbReference type="InterPro" id="IPR027417">
    <property type="entry name" value="P-loop_NTPase"/>
</dbReference>
<name>A0A2W1H3G6_9PLEO</name>
<dbReference type="InterPro" id="IPR041677">
    <property type="entry name" value="DNA2/NAM7_AAA_11"/>
</dbReference>
<dbReference type="AlphaFoldDB" id="A0A2W1H3G6"/>
<feature type="region of interest" description="Disordered" evidence="1">
    <location>
        <begin position="359"/>
        <end position="429"/>
    </location>
</feature>
<dbReference type="Proteomes" id="UP000245464">
    <property type="component" value="Chromosome 5"/>
</dbReference>
<feature type="compositionally biased region" description="Pro residues" evidence="1">
    <location>
        <begin position="362"/>
        <end position="373"/>
    </location>
</feature>
<dbReference type="SUPFAM" id="SSF52540">
    <property type="entry name" value="P-loop containing nucleoside triphosphate hydrolases"/>
    <property type="match status" value="1"/>
</dbReference>
<evidence type="ECO:0000313" key="3">
    <source>
        <dbReference type="EMBL" id="KAF7570642.1"/>
    </source>
</evidence>
<dbReference type="Gene3D" id="3.40.50.300">
    <property type="entry name" value="P-loop containing nucleotide triphosphate hydrolases"/>
    <property type="match status" value="1"/>
</dbReference>
<dbReference type="RefSeq" id="XP_065962147.1">
    <property type="nucleotide sequence ID" value="XM_066107698.1"/>
</dbReference>
<dbReference type="GeneID" id="6344037"/>
<comment type="caution">
    <text evidence="3">The sequence shown here is derived from an EMBL/GenBank/DDBJ whole genome shotgun (WGS) entry which is preliminary data.</text>
</comment>
<accession>A0A2W1H3G6</accession>
<reference evidence="3" key="1">
    <citation type="journal article" date="2018" name="BMC Genomics">
        <title>Comparative genomics of the wheat fungal pathogen Pyrenophora tritici-repentis reveals chromosomal variations and genome plasticity.</title>
        <authorList>
            <person name="Moolhuijzen P."/>
            <person name="See P.T."/>
            <person name="Hane J.K."/>
            <person name="Shi G."/>
            <person name="Liu Z."/>
            <person name="Oliver R.P."/>
            <person name="Moffat C.S."/>
        </authorList>
    </citation>
    <scope>NUCLEOTIDE SEQUENCE [LARGE SCALE GENOMIC DNA]</scope>
    <source>
        <strain evidence="3">M4</strain>
    </source>
</reference>
<organism evidence="3 4">
    <name type="scientific">Pyrenophora tritici-repentis</name>
    <dbReference type="NCBI Taxonomy" id="45151"/>
    <lineage>
        <taxon>Eukaryota</taxon>
        <taxon>Fungi</taxon>
        <taxon>Dikarya</taxon>
        <taxon>Ascomycota</taxon>
        <taxon>Pezizomycotina</taxon>
        <taxon>Dothideomycetes</taxon>
        <taxon>Pleosporomycetidae</taxon>
        <taxon>Pleosporales</taxon>
        <taxon>Pleosporineae</taxon>
        <taxon>Pleosporaceae</taxon>
        <taxon>Pyrenophora</taxon>
    </lineage>
</organism>